<accession>A0A9D1M019</accession>
<protein>
    <submittedName>
        <fullName evidence="1">Uncharacterized protein</fullName>
    </submittedName>
</protein>
<dbReference type="AlphaFoldDB" id="A0A9D1M019"/>
<comment type="caution">
    <text evidence="1">The sequence shown here is derived from an EMBL/GenBank/DDBJ whole genome shotgun (WGS) entry which is preliminary data.</text>
</comment>
<reference evidence="1" key="2">
    <citation type="journal article" date="2021" name="PeerJ">
        <title>Extensive microbial diversity within the chicken gut microbiome revealed by metagenomics and culture.</title>
        <authorList>
            <person name="Gilroy R."/>
            <person name="Ravi A."/>
            <person name="Getino M."/>
            <person name="Pursley I."/>
            <person name="Horton D.L."/>
            <person name="Alikhan N.F."/>
            <person name="Baker D."/>
            <person name="Gharbi K."/>
            <person name="Hall N."/>
            <person name="Watson M."/>
            <person name="Adriaenssens E.M."/>
            <person name="Foster-Nyarko E."/>
            <person name="Jarju S."/>
            <person name="Secka A."/>
            <person name="Antonio M."/>
            <person name="Oren A."/>
            <person name="Chaudhuri R.R."/>
            <person name="La Ragione R."/>
            <person name="Hildebrand F."/>
            <person name="Pallen M.J."/>
        </authorList>
    </citation>
    <scope>NUCLEOTIDE SEQUENCE</scope>
    <source>
        <strain evidence="1">CHK195-15760</strain>
    </source>
</reference>
<dbReference type="EMBL" id="DVNH01000005">
    <property type="protein sequence ID" value="HIU51092.1"/>
    <property type="molecule type" value="Genomic_DNA"/>
</dbReference>
<organism evidence="1 2">
    <name type="scientific">Candidatus Merdicola faecigallinarum</name>
    <dbReference type="NCBI Taxonomy" id="2840862"/>
    <lineage>
        <taxon>Bacteria</taxon>
        <taxon>Bacillati</taxon>
        <taxon>Bacillota</taxon>
        <taxon>Clostridia</taxon>
        <taxon>Candidatus Merdicola</taxon>
    </lineage>
</organism>
<sequence>MKITELAKEEIEEIRKYAKGVAEDPNLVDLMSALCCDIIDRKKKDITSHEIAFVQGIREEEEEEISPEIIKFLKANMTRSSKTGKKATRLARLICFVEEIRKNVLQNVKSNEKLSCYDIKRYAQIFDMHYIMDCMNDPTFFSSNEIRLMLAVAINEDDNEGVLEDSPSIIDSLEIVFQTLSEGQIENLLKVRKLF</sequence>
<dbReference type="Proteomes" id="UP000824093">
    <property type="component" value="Unassembled WGS sequence"/>
</dbReference>
<gene>
    <name evidence="1" type="ORF">IAB70_00460</name>
</gene>
<evidence type="ECO:0000313" key="1">
    <source>
        <dbReference type="EMBL" id="HIU51092.1"/>
    </source>
</evidence>
<evidence type="ECO:0000313" key="2">
    <source>
        <dbReference type="Proteomes" id="UP000824093"/>
    </source>
</evidence>
<proteinExistence type="predicted"/>
<reference evidence="1" key="1">
    <citation type="submission" date="2020-10" db="EMBL/GenBank/DDBJ databases">
        <authorList>
            <person name="Gilroy R."/>
        </authorList>
    </citation>
    <scope>NUCLEOTIDE SEQUENCE</scope>
    <source>
        <strain evidence="1">CHK195-15760</strain>
    </source>
</reference>
<name>A0A9D1M019_9FIRM</name>